<proteinExistence type="predicted"/>
<dbReference type="EMBL" id="LUKE01000001">
    <property type="protein sequence ID" value="KYG66787.1"/>
    <property type="molecule type" value="Genomic_DNA"/>
</dbReference>
<evidence type="ECO:0008006" key="3">
    <source>
        <dbReference type="Google" id="ProtNLM"/>
    </source>
</evidence>
<keyword evidence="2" id="KW-1185">Reference proteome</keyword>
<evidence type="ECO:0000313" key="1">
    <source>
        <dbReference type="EMBL" id="KYG66787.1"/>
    </source>
</evidence>
<name>A0A150WR46_BDEBC</name>
<reference evidence="1 2" key="1">
    <citation type="submission" date="2016-03" db="EMBL/GenBank/DDBJ databases">
        <authorList>
            <person name="Ploux O."/>
        </authorList>
    </citation>
    <scope>NUCLEOTIDE SEQUENCE [LARGE SCALE GENOMIC DNA]</scope>
    <source>
        <strain evidence="1 2">R0</strain>
    </source>
</reference>
<protein>
    <recommendedName>
        <fullName evidence="3">Peptidase C1A papain C-terminal domain-containing protein</fullName>
    </recommendedName>
</protein>
<gene>
    <name evidence="1" type="ORF">AZI86_07030</name>
</gene>
<dbReference type="SUPFAM" id="SSF54001">
    <property type="entry name" value="Cysteine proteinases"/>
    <property type="match status" value="1"/>
</dbReference>
<dbReference type="InterPro" id="IPR038765">
    <property type="entry name" value="Papain-like_cys_pep_sf"/>
</dbReference>
<dbReference type="OrthoDB" id="1489061at2"/>
<comment type="caution">
    <text evidence="1">The sequence shown here is derived from an EMBL/GenBank/DDBJ whole genome shotgun (WGS) entry which is preliminary data.</text>
</comment>
<dbReference type="RefSeq" id="WP_061834365.1">
    <property type="nucleotide sequence ID" value="NZ_LUKE01000001.1"/>
</dbReference>
<dbReference type="Gene3D" id="3.90.70.10">
    <property type="entry name" value="Cysteine proteinases"/>
    <property type="match status" value="1"/>
</dbReference>
<dbReference type="AlphaFoldDB" id="A0A150WR46"/>
<dbReference type="Proteomes" id="UP000075320">
    <property type="component" value="Unassembled WGS sequence"/>
</dbReference>
<accession>A0A150WR46</accession>
<evidence type="ECO:0000313" key="2">
    <source>
        <dbReference type="Proteomes" id="UP000075320"/>
    </source>
</evidence>
<sequence>MQLIKISLFCLIAQFAWGQQKGEYGLNPVQVGESVGEFEISDMPRVRSQDSLGICYSFAAATLLDRQTCVDNPDKIKKCSEMPDNFRVSPIDMARFASMPEEGKSRDVRDNYSGISESGKLDLTLINALEAGSIASEACAPFYQIVANNPDPVKREEIERNFWQRLRHLYEKSKAKPGCSDCEIETATAIDNFRKDFALKSTNEEILRAFGQDTFAKFLDKALIPEDCNFAGLAETNPKYKVKIYPPADLPRKPGKQYDDSYEKLIGQIKTILKEKKVPMGLNFCAQQGPLTFKSLKECSPKPDETSSVTGFGHSLVISGYRKICKTKNPENCYEALKVENSWGQQWQDDNNKGWVDAKELLKRSFFAKASLTWLEKRAQ</sequence>
<organism evidence="1 2">
    <name type="scientific">Bdellovibrio bacteriovorus</name>
    <dbReference type="NCBI Taxonomy" id="959"/>
    <lineage>
        <taxon>Bacteria</taxon>
        <taxon>Pseudomonadati</taxon>
        <taxon>Bdellovibrionota</taxon>
        <taxon>Bdellovibrionia</taxon>
        <taxon>Bdellovibrionales</taxon>
        <taxon>Pseudobdellovibrionaceae</taxon>
        <taxon>Bdellovibrio</taxon>
    </lineage>
</organism>